<sequence length="32" mass="3787">MMEIFRTQLRTLANNRYLNITWTAGLAFIKSL</sequence>
<gene>
    <name evidence="1" type="ORF">DYBT9623_04239</name>
</gene>
<reference evidence="1 2" key="1">
    <citation type="submission" date="2021-04" db="EMBL/GenBank/DDBJ databases">
        <authorList>
            <person name="Rodrigo-Torres L."/>
            <person name="Arahal R. D."/>
            <person name="Lucena T."/>
        </authorList>
    </citation>
    <scope>NUCLEOTIDE SEQUENCE [LARGE SCALE GENOMIC DNA]</scope>
    <source>
        <strain evidence="1 2">CECT 9623</strain>
    </source>
</reference>
<keyword evidence="2" id="KW-1185">Reference proteome</keyword>
<accession>A0ABM8UV68</accession>
<dbReference type="EMBL" id="CAJRAU010000006">
    <property type="protein sequence ID" value="CAG5072672.1"/>
    <property type="molecule type" value="Genomic_DNA"/>
</dbReference>
<name>A0ABM8UV68_9BACT</name>
<evidence type="ECO:0000313" key="1">
    <source>
        <dbReference type="EMBL" id="CAG5072672.1"/>
    </source>
</evidence>
<protein>
    <submittedName>
        <fullName evidence="1">Uncharacterized protein</fullName>
    </submittedName>
</protein>
<comment type="caution">
    <text evidence="1">The sequence shown here is derived from an EMBL/GenBank/DDBJ whole genome shotgun (WGS) entry which is preliminary data.</text>
</comment>
<evidence type="ECO:0000313" key="2">
    <source>
        <dbReference type="Proteomes" id="UP000679725"/>
    </source>
</evidence>
<organism evidence="1 2">
    <name type="scientific">Dyadobacter linearis</name>
    <dbReference type="NCBI Taxonomy" id="2823330"/>
    <lineage>
        <taxon>Bacteria</taxon>
        <taxon>Pseudomonadati</taxon>
        <taxon>Bacteroidota</taxon>
        <taxon>Cytophagia</taxon>
        <taxon>Cytophagales</taxon>
        <taxon>Spirosomataceae</taxon>
        <taxon>Dyadobacter</taxon>
    </lineage>
</organism>
<proteinExistence type="predicted"/>
<dbReference type="Proteomes" id="UP000679725">
    <property type="component" value="Unassembled WGS sequence"/>
</dbReference>